<dbReference type="InterPro" id="IPR003696">
    <property type="entry name" value="Carbtransf_dom"/>
</dbReference>
<dbReference type="GO" id="GO:0003824">
    <property type="term" value="F:catalytic activity"/>
    <property type="evidence" value="ECO:0007669"/>
    <property type="project" value="InterPro"/>
</dbReference>
<evidence type="ECO:0000259" key="3">
    <source>
        <dbReference type="Pfam" id="PF16861"/>
    </source>
</evidence>
<name>X1ARD7_9ZZZZ</name>
<gene>
    <name evidence="4" type="ORF">S01H4_20219</name>
</gene>
<dbReference type="Pfam" id="PF02543">
    <property type="entry name" value="Carbam_trans_N"/>
    <property type="match status" value="1"/>
</dbReference>
<accession>X1ARD7</accession>
<dbReference type="InterPro" id="IPR043129">
    <property type="entry name" value="ATPase_NBD"/>
</dbReference>
<dbReference type="Pfam" id="PF16861">
    <property type="entry name" value="Carbam_trans_C"/>
    <property type="match status" value="1"/>
</dbReference>
<comment type="similarity">
    <text evidence="1">Belongs to the NodU/CmcH family.</text>
</comment>
<evidence type="ECO:0000256" key="1">
    <source>
        <dbReference type="ARBA" id="ARBA00006129"/>
    </source>
</evidence>
<dbReference type="InterPro" id="IPR038152">
    <property type="entry name" value="Carbam_trans_C_sf"/>
</dbReference>
<dbReference type="PANTHER" id="PTHR34847">
    <property type="entry name" value="NODULATION PROTEIN U"/>
    <property type="match status" value="1"/>
</dbReference>
<dbReference type="SUPFAM" id="SSF53067">
    <property type="entry name" value="Actin-like ATPase domain"/>
    <property type="match status" value="1"/>
</dbReference>
<organism evidence="4">
    <name type="scientific">marine sediment metagenome</name>
    <dbReference type="NCBI Taxonomy" id="412755"/>
    <lineage>
        <taxon>unclassified sequences</taxon>
        <taxon>metagenomes</taxon>
        <taxon>ecological metagenomes</taxon>
    </lineage>
</organism>
<feature type="domain" description="Carbamoyltransferase" evidence="2">
    <location>
        <begin position="1"/>
        <end position="145"/>
    </location>
</feature>
<dbReference type="InterPro" id="IPR031730">
    <property type="entry name" value="Carbam_trans_C"/>
</dbReference>
<evidence type="ECO:0000313" key="4">
    <source>
        <dbReference type="EMBL" id="GAG62431.1"/>
    </source>
</evidence>
<feature type="domain" description="Carbamoyltransferase C-terminal" evidence="3">
    <location>
        <begin position="203"/>
        <end position="372"/>
    </location>
</feature>
<feature type="non-terminal residue" evidence="4">
    <location>
        <position position="1"/>
    </location>
</feature>
<protein>
    <recommendedName>
        <fullName evidence="5">Carbamoyltransferase C-terminal domain-containing protein</fullName>
    </recommendedName>
</protein>
<dbReference type="PANTHER" id="PTHR34847:SF1">
    <property type="entry name" value="NODULATION PROTEIN U"/>
    <property type="match status" value="1"/>
</dbReference>
<dbReference type="Gene3D" id="3.30.420.40">
    <property type="match status" value="1"/>
</dbReference>
<comment type="caution">
    <text evidence="4">The sequence shown here is derived from an EMBL/GenBank/DDBJ whole genome shotgun (WGS) entry which is preliminary data.</text>
</comment>
<evidence type="ECO:0000259" key="2">
    <source>
        <dbReference type="Pfam" id="PF02543"/>
    </source>
</evidence>
<dbReference type="EMBL" id="BART01009072">
    <property type="protein sequence ID" value="GAG62431.1"/>
    <property type="molecule type" value="Genomic_DNA"/>
</dbReference>
<proteinExistence type="inferred from homology"/>
<dbReference type="InterPro" id="IPR051338">
    <property type="entry name" value="NodU/CmcH_Carbamoyltrnsfr"/>
</dbReference>
<sequence length="374" mass="43790">YTEATGYLGLKRDNDEYKLMGLAPYGNYKYSINTLKKIIQIDDKNPLEFKNKTNYWMYSMAQHLQKRFKEHRFDNVAAATQKHFEDLMIKWITNAIKKTNIHKIAMSGGVFLNVKVNKKIRELKEVEKMFVYPAAGDGGTAAGAGLEAYFQYCKIKDLKYKRFPLKQIYYGPEYDNALIEKYLERYKTKYHYERIDKIEEYLAENIIKGKIFGRFSERMEWGPRALGNRSIVADPREIKVIKKINEMIKYRTWWMPFAPTILKERAEDYLVNPVKAPYMIDAFDTTSNRKDIIASIHPYDETCRPQILEEDWNPSYHRLISKFQELTGVGAVLNTSFNLHGYPIVCSPRNALWVLDNSKLDGVAIGNYLISKRK</sequence>
<dbReference type="AlphaFoldDB" id="X1ARD7"/>
<dbReference type="Gene3D" id="3.90.870.20">
    <property type="entry name" value="Carbamoyltransferase, C-terminal domain"/>
    <property type="match status" value="1"/>
</dbReference>
<evidence type="ECO:0008006" key="5">
    <source>
        <dbReference type="Google" id="ProtNLM"/>
    </source>
</evidence>
<reference evidence="4" key="1">
    <citation type="journal article" date="2014" name="Front. Microbiol.">
        <title>High frequency of phylogenetically diverse reductive dehalogenase-homologous genes in deep subseafloor sedimentary metagenomes.</title>
        <authorList>
            <person name="Kawai M."/>
            <person name="Futagami T."/>
            <person name="Toyoda A."/>
            <person name="Takaki Y."/>
            <person name="Nishi S."/>
            <person name="Hori S."/>
            <person name="Arai W."/>
            <person name="Tsubouchi T."/>
            <person name="Morono Y."/>
            <person name="Uchiyama I."/>
            <person name="Ito T."/>
            <person name="Fujiyama A."/>
            <person name="Inagaki F."/>
            <person name="Takami H."/>
        </authorList>
    </citation>
    <scope>NUCLEOTIDE SEQUENCE</scope>
    <source>
        <strain evidence="4">Expedition CK06-06</strain>
    </source>
</reference>